<protein>
    <recommendedName>
        <fullName evidence="1">Metallo-beta-lactamase domain-containing protein</fullName>
    </recommendedName>
</protein>
<dbReference type="Gene3D" id="3.60.15.10">
    <property type="entry name" value="Ribonuclease Z/Hydroxyacylglutathione hydrolase-like"/>
    <property type="match status" value="1"/>
</dbReference>
<gene>
    <name evidence="2" type="ORF">ING2E5A_0080</name>
</gene>
<dbReference type="SUPFAM" id="SSF56281">
    <property type="entry name" value="Metallo-hydrolase/oxidoreductase"/>
    <property type="match status" value="1"/>
</dbReference>
<organism evidence="2 3">
    <name type="scientific">Petrimonas mucosa</name>
    <dbReference type="NCBI Taxonomy" id="1642646"/>
    <lineage>
        <taxon>Bacteria</taxon>
        <taxon>Pseudomonadati</taxon>
        <taxon>Bacteroidota</taxon>
        <taxon>Bacteroidia</taxon>
        <taxon>Bacteroidales</taxon>
        <taxon>Dysgonomonadaceae</taxon>
        <taxon>Petrimonas</taxon>
    </lineage>
</organism>
<dbReference type="InterPro" id="IPR036866">
    <property type="entry name" value="RibonucZ/Hydroxyglut_hydro"/>
</dbReference>
<dbReference type="InterPro" id="IPR052159">
    <property type="entry name" value="Competence_DNA_uptake"/>
</dbReference>
<dbReference type="Pfam" id="PF00753">
    <property type="entry name" value="Lactamase_B"/>
    <property type="match status" value="1"/>
</dbReference>
<dbReference type="STRING" id="1642646.ING2E5A_0080"/>
<proteinExistence type="predicted"/>
<accession>A0A1G4G348</accession>
<dbReference type="PANTHER" id="PTHR30619:SF1">
    <property type="entry name" value="RECOMBINATION PROTEIN 2"/>
    <property type="match status" value="1"/>
</dbReference>
<evidence type="ECO:0000313" key="2">
    <source>
        <dbReference type="EMBL" id="SCM55165.1"/>
    </source>
</evidence>
<sequence>MNDREMSTKKILFAAWLLWFLLLHMAVAQVEAGTHFPDWEEGFLDIHHIYTGRGEAVFAILPDGTTMLIDAGETGTDKRNFRPDASRGAGEWISRYILRMIRPLSEKRVDYILLTHFHDDHMGNIGLSDRRSDKGGYILTGITELGDLIPFGKIVDRNWPHYNYPRLMSDNANLQNYIRFVNWHVENGATAEAFKAGSNGQFRLLKQPGRYPEFEIRNIAANGEVWTGRATNTRNYFPPVDQLTEREYPEENLCSAAIRISYGKFDYFNGGDILHSYAPGTWKDLETPVGMALGKVDVCEANHHAKDAMGKGFLQAVQPRVIVVQGFALSHPDATALRNMLSKEIYPGDRDIFLTHLFDVNRTVLGEKLISQLKSTGGHVVVRVRPGGDSYQIYVLDDTSESYTIKGVYGPYESN</sequence>
<reference evidence="2 3" key="1">
    <citation type="submission" date="2016-08" db="EMBL/GenBank/DDBJ databases">
        <authorList>
            <person name="Seilhamer J.J."/>
        </authorList>
    </citation>
    <scope>NUCLEOTIDE SEQUENCE [LARGE SCALE GENOMIC DNA]</scope>
    <source>
        <strain evidence="2">ING2-E5A</strain>
    </source>
</reference>
<name>A0A1G4G348_9BACT</name>
<keyword evidence="3" id="KW-1185">Reference proteome</keyword>
<evidence type="ECO:0000259" key="1">
    <source>
        <dbReference type="Pfam" id="PF00753"/>
    </source>
</evidence>
<dbReference type="InterPro" id="IPR001279">
    <property type="entry name" value="Metallo-B-lactamas"/>
</dbReference>
<dbReference type="AlphaFoldDB" id="A0A1G4G348"/>
<dbReference type="EMBL" id="LT608328">
    <property type="protein sequence ID" value="SCM55165.1"/>
    <property type="molecule type" value="Genomic_DNA"/>
</dbReference>
<evidence type="ECO:0000313" key="3">
    <source>
        <dbReference type="Proteomes" id="UP000178485"/>
    </source>
</evidence>
<dbReference type="KEGG" id="pmuc:ING2E5A_0080"/>
<dbReference type="PANTHER" id="PTHR30619">
    <property type="entry name" value="DNA INTERNALIZATION/COMPETENCE PROTEIN COMEC/REC2"/>
    <property type="match status" value="1"/>
</dbReference>
<feature type="domain" description="Metallo-beta-lactamase" evidence="1">
    <location>
        <begin position="56"/>
        <end position="138"/>
    </location>
</feature>
<dbReference type="Proteomes" id="UP000178485">
    <property type="component" value="Chromosome i"/>
</dbReference>